<evidence type="ECO:0000313" key="1">
    <source>
        <dbReference type="EMBL" id="GIY65415.1"/>
    </source>
</evidence>
<evidence type="ECO:0000313" key="2">
    <source>
        <dbReference type="Proteomes" id="UP001054945"/>
    </source>
</evidence>
<accession>A0AAV4V7A2</accession>
<dbReference type="Proteomes" id="UP001054945">
    <property type="component" value="Unassembled WGS sequence"/>
</dbReference>
<protein>
    <submittedName>
        <fullName evidence="1">Uncharacterized protein</fullName>
    </submittedName>
</protein>
<organism evidence="1 2">
    <name type="scientific">Caerostris extrusa</name>
    <name type="common">Bark spider</name>
    <name type="synonym">Caerostris bankana</name>
    <dbReference type="NCBI Taxonomy" id="172846"/>
    <lineage>
        <taxon>Eukaryota</taxon>
        <taxon>Metazoa</taxon>
        <taxon>Ecdysozoa</taxon>
        <taxon>Arthropoda</taxon>
        <taxon>Chelicerata</taxon>
        <taxon>Arachnida</taxon>
        <taxon>Araneae</taxon>
        <taxon>Araneomorphae</taxon>
        <taxon>Entelegynae</taxon>
        <taxon>Araneoidea</taxon>
        <taxon>Araneidae</taxon>
        <taxon>Caerostris</taxon>
    </lineage>
</organism>
<keyword evidence="2" id="KW-1185">Reference proteome</keyword>
<sequence length="141" mass="16087">MVALRIYLCDKEDKKINEEVGKSQVITFIQGTSAASVQNEPRLKHSNPHATLTVPTYIFAHPIFCEANESMQVLCLGIKAVNFCISKNHKRGKRICGALNHQVMELHVLTWRELANGEEAKRVYSIQLCKYGERYLLLQTR</sequence>
<name>A0AAV4V7A2_CAEEX</name>
<reference evidence="1 2" key="1">
    <citation type="submission" date="2021-06" db="EMBL/GenBank/DDBJ databases">
        <title>Caerostris extrusa draft genome.</title>
        <authorList>
            <person name="Kono N."/>
            <person name="Arakawa K."/>
        </authorList>
    </citation>
    <scope>NUCLEOTIDE SEQUENCE [LARGE SCALE GENOMIC DNA]</scope>
</reference>
<comment type="caution">
    <text evidence="1">The sequence shown here is derived from an EMBL/GenBank/DDBJ whole genome shotgun (WGS) entry which is preliminary data.</text>
</comment>
<gene>
    <name evidence="1" type="ORF">CEXT_499191</name>
</gene>
<dbReference type="EMBL" id="BPLR01013986">
    <property type="protein sequence ID" value="GIY65415.1"/>
    <property type="molecule type" value="Genomic_DNA"/>
</dbReference>
<dbReference type="AlphaFoldDB" id="A0AAV4V7A2"/>
<proteinExistence type="predicted"/>